<protein>
    <submittedName>
        <fullName evidence="1">Uncharacterized protein</fullName>
    </submittedName>
</protein>
<reference evidence="4 6" key="3">
    <citation type="submission" date="2020-07" db="EMBL/GenBank/DDBJ databases">
        <title>Genome sequence of Lactobacillus reuteri CNEI-KCA3 isolated from the faeces of a reared-broiler chicken, South-East Nigeria, reveals presence of CRISPR arrays.</title>
        <authorList>
            <person name="Anukam K.C."/>
            <person name="Ibezim C.N."/>
            <person name="BeecK W.V."/>
            <person name="Allonsius C."/>
            <person name="Broek M.D."/>
            <person name="Tuyaerts I."/>
            <person name="Attama A."/>
            <person name="Esimone C.O."/>
            <person name="Lebeer S."/>
        </authorList>
    </citation>
    <scope>NUCLEOTIDE SEQUENCE [LARGE SCALE GENOMIC DNA]</scope>
    <source>
        <strain evidence="4 6">CNEI-KCA3</strain>
    </source>
</reference>
<organism evidence="1 5">
    <name type="scientific">Limosilactobacillus reuteri</name>
    <name type="common">Lactobacillus reuteri</name>
    <dbReference type="NCBI Taxonomy" id="1598"/>
    <lineage>
        <taxon>Bacteria</taxon>
        <taxon>Bacillati</taxon>
        <taxon>Bacillota</taxon>
        <taxon>Bacilli</taxon>
        <taxon>Lactobacillales</taxon>
        <taxon>Lactobacillaceae</taxon>
        <taxon>Limosilactobacillus</taxon>
    </lineage>
</organism>
<dbReference type="Proteomes" id="UP001217945">
    <property type="component" value="Unassembled WGS sequence"/>
</dbReference>
<evidence type="ECO:0000313" key="5">
    <source>
        <dbReference type="Proteomes" id="UP000235484"/>
    </source>
</evidence>
<reference evidence="1" key="1">
    <citation type="submission" date="2015-10" db="EMBL/GenBank/DDBJ databases">
        <authorList>
            <person name="Gilbert D.G."/>
        </authorList>
    </citation>
    <scope>NUCLEOTIDE SEQUENCE [LARGE SCALE GENOMIC DNA]</scope>
    <source>
        <strain evidence="1">20-2</strain>
    </source>
</reference>
<evidence type="ECO:0000313" key="4">
    <source>
        <dbReference type="EMBL" id="QLQ62714.1"/>
    </source>
</evidence>
<name>A0A0U5JWD5_LIMRT</name>
<sequence length="58" mass="6797">MEDRELVMFWLAGDHKLAIRKGLTSAILASELRKKGYKDKLIEDFLDDFARDLKNDQK</sequence>
<reference evidence="5" key="2">
    <citation type="submission" date="2015-10" db="EMBL/GenBank/DDBJ databases">
        <authorList>
            <person name="Crossman L.C."/>
        </authorList>
    </citation>
    <scope>NUCLEOTIDE SEQUENCE [LARGE SCALE GENOMIC DNA]</scope>
    <source>
        <strain evidence="5">20-2</strain>
    </source>
</reference>
<dbReference type="EMBL" id="JAQTKT010000001">
    <property type="protein sequence ID" value="MDD1383109.1"/>
    <property type="molecule type" value="Genomic_DNA"/>
</dbReference>
<dbReference type="Proteomes" id="UP000510868">
    <property type="component" value="Chromosome"/>
</dbReference>
<evidence type="ECO:0000313" key="6">
    <source>
        <dbReference type="Proteomes" id="UP000510868"/>
    </source>
</evidence>
<dbReference type="EMBL" id="CP059275">
    <property type="protein sequence ID" value="QLQ62714.1"/>
    <property type="molecule type" value="Genomic_DNA"/>
</dbReference>
<dbReference type="Proteomes" id="UP000235484">
    <property type="component" value="Unassembled WGS sequence"/>
</dbReference>
<reference evidence="3" key="5">
    <citation type="submission" date="2023-02" db="EMBL/GenBank/DDBJ databases">
        <title>Complete genome sequence of Limosilactobacillus reuteri SRCM217616 isolated from Bos taurus feces.</title>
        <authorList>
            <person name="Yang H.-G."/>
            <person name="Kim J.-W."/>
            <person name="Ha G.-S."/>
            <person name="Yang H.-J."/>
            <person name="Jeong D.-Y."/>
        </authorList>
    </citation>
    <scope>NUCLEOTIDE SEQUENCE</scope>
    <source>
        <strain evidence="3">SRCM217616</strain>
    </source>
</reference>
<dbReference type="AlphaFoldDB" id="A0A0U5JWD5"/>
<dbReference type="EMBL" id="LN887578">
    <property type="protein sequence ID" value="CUR40904.1"/>
    <property type="molecule type" value="Genomic_DNA"/>
</dbReference>
<accession>A0A0U5JWD5</accession>
<evidence type="ECO:0000313" key="2">
    <source>
        <dbReference type="EMBL" id="MCC4477685.1"/>
    </source>
</evidence>
<dbReference type="EMBL" id="JAJGWB010000124">
    <property type="protein sequence ID" value="MCC4477685.1"/>
    <property type="molecule type" value="Genomic_DNA"/>
</dbReference>
<gene>
    <name evidence="4" type="ORF">HHK02_05330</name>
    <name evidence="2" type="ORF">LMB76_05560</name>
    <name evidence="1" type="ORF">LRLP16767_LR202_00963</name>
    <name evidence="3" type="ORF">PSQ53_09355</name>
</gene>
<evidence type="ECO:0000313" key="1">
    <source>
        <dbReference type="EMBL" id="CUR40904.1"/>
    </source>
</evidence>
<evidence type="ECO:0000313" key="3">
    <source>
        <dbReference type="EMBL" id="MDD1383109.1"/>
    </source>
</evidence>
<reference evidence="2" key="4">
    <citation type="submission" date="2021-10" db="EMBL/GenBank/DDBJ databases">
        <title>Evolutionary history and lifestyle of the vertebrate symbiont Limosilactobacillus reuteri.</title>
        <authorList>
            <person name="Zheng J."/>
            <person name="Li F."/>
            <person name="Gaenzle M."/>
            <person name="Walter J."/>
        </authorList>
    </citation>
    <scope>NUCLEOTIDE SEQUENCE</scope>
    <source>
        <strain evidence="2">GQ_1_3_1</strain>
    </source>
</reference>
<proteinExistence type="predicted"/>
<dbReference type="RefSeq" id="WP_003671106.1">
    <property type="nucleotide sequence ID" value="NZ_CAKMAK010000007.1"/>
</dbReference>
<dbReference type="Proteomes" id="UP001198026">
    <property type="component" value="Unassembled WGS sequence"/>
</dbReference>